<dbReference type="EMBL" id="JBHUHO010000050">
    <property type="protein sequence ID" value="MFD2118144.1"/>
    <property type="molecule type" value="Genomic_DNA"/>
</dbReference>
<organism evidence="1 2">
    <name type="scientific">Paenibacillus yanchengensis</name>
    <dbReference type="NCBI Taxonomy" id="2035833"/>
    <lineage>
        <taxon>Bacteria</taxon>
        <taxon>Bacillati</taxon>
        <taxon>Bacillota</taxon>
        <taxon>Bacilli</taxon>
        <taxon>Bacillales</taxon>
        <taxon>Paenibacillaceae</taxon>
        <taxon>Paenibacillus</taxon>
    </lineage>
</organism>
<dbReference type="RefSeq" id="WP_377775781.1">
    <property type="nucleotide sequence ID" value="NZ_JBHUHO010000050.1"/>
</dbReference>
<dbReference type="Proteomes" id="UP001597362">
    <property type="component" value="Unassembled WGS sequence"/>
</dbReference>
<comment type="caution">
    <text evidence="1">The sequence shown here is derived from an EMBL/GenBank/DDBJ whole genome shotgun (WGS) entry which is preliminary data.</text>
</comment>
<keyword evidence="2" id="KW-1185">Reference proteome</keyword>
<name>A0ABW4YRL6_9BACL</name>
<proteinExistence type="predicted"/>
<accession>A0ABW4YRL6</accession>
<reference evidence="2" key="1">
    <citation type="journal article" date="2019" name="Int. J. Syst. Evol. Microbiol.">
        <title>The Global Catalogue of Microorganisms (GCM) 10K type strain sequencing project: providing services to taxonomists for standard genome sequencing and annotation.</title>
        <authorList>
            <consortium name="The Broad Institute Genomics Platform"/>
            <consortium name="The Broad Institute Genome Sequencing Center for Infectious Disease"/>
            <person name="Wu L."/>
            <person name="Ma J."/>
        </authorList>
    </citation>
    <scope>NUCLEOTIDE SEQUENCE [LARGE SCALE GENOMIC DNA]</scope>
    <source>
        <strain evidence="2">GH52</strain>
    </source>
</reference>
<sequence>MTTTTIEAIKKINLRNRLAIQSAMQPTVSLQGVSYDNISQLHACLEAAQTSKGDFIELLFEFDQQGEINEHEPNVPWLAEIVSSQYWSQEVNERFWQAWDGSFDSMHRTANAVMDEFHILM</sequence>
<protein>
    <submittedName>
        <fullName evidence="1">Uncharacterized protein</fullName>
    </submittedName>
</protein>
<evidence type="ECO:0000313" key="2">
    <source>
        <dbReference type="Proteomes" id="UP001597362"/>
    </source>
</evidence>
<gene>
    <name evidence="1" type="ORF">ACFSJH_20815</name>
</gene>
<evidence type="ECO:0000313" key="1">
    <source>
        <dbReference type="EMBL" id="MFD2118144.1"/>
    </source>
</evidence>